<dbReference type="PANTHER" id="PTHR13068">
    <property type="entry name" value="CGI-12 PROTEIN-RELATED"/>
    <property type="match status" value="1"/>
</dbReference>
<evidence type="ECO:0000256" key="3">
    <source>
        <dbReference type="ARBA" id="ARBA00022946"/>
    </source>
</evidence>
<evidence type="ECO:0000313" key="5">
    <source>
        <dbReference type="Proteomes" id="UP000541444"/>
    </source>
</evidence>
<comment type="caution">
    <text evidence="4">The sequence shown here is derived from an EMBL/GenBank/DDBJ whole genome shotgun (WGS) entry which is preliminary data.</text>
</comment>
<protein>
    <submittedName>
        <fullName evidence="4">Uncharacterized protein</fullName>
    </submittedName>
</protein>
<reference evidence="4 5" key="1">
    <citation type="journal article" date="2020" name="IScience">
        <title>Genome Sequencing of the Endangered Kingdonia uniflora (Circaeasteraceae, Ranunculales) Reveals Potential Mechanisms of Evolutionary Specialization.</title>
        <authorList>
            <person name="Sun Y."/>
            <person name="Deng T."/>
            <person name="Zhang A."/>
            <person name="Moore M.J."/>
            <person name="Landis J.B."/>
            <person name="Lin N."/>
            <person name="Zhang H."/>
            <person name="Zhang X."/>
            <person name="Huang J."/>
            <person name="Zhang X."/>
            <person name="Sun H."/>
            <person name="Wang H."/>
        </authorList>
    </citation>
    <scope>NUCLEOTIDE SEQUENCE [LARGE SCALE GENOMIC DNA]</scope>
    <source>
        <strain evidence="4">TB1705</strain>
        <tissue evidence="4">Leaf</tissue>
    </source>
</reference>
<dbReference type="Gene3D" id="1.25.70.10">
    <property type="entry name" value="Transcription termination factor 3, mitochondrial"/>
    <property type="match status" value="1"/>
</dbReference>
<keyword evidence="3" id="KW-0809">Transit peptide</keyword>
<dbReference type="GO" id="GO:0003676">
    <property type="term" value="F:nucleic acid binding"/>
    <property type="evidence" value="ECO:0007669"/>
    <property type="project" value="InterPro"/>
</dbReference>
<dbReference type="AlphaFoldDB" id="A0A7J7MMZ4"/>
<evidence type="ECO:0000256" key="1">
    <source>
        <dbReference type="ARBA" id="ARBA00007692"/>
    </source>
</evidence>
<proteinExistence type="inferred from homology"/>
<dbReference type="Proteomes" id="UP000541444">
    <property type="component" value="Unassembled WGS sequence"/>
</dbReference>
<dbReference type="Pfam" id="PF02536">
    <property type="entry name" value="mTERF"/>
    <property type="match status" value="1"/>
</dbReference>
<organism evidence="4 5">
    <name type="scientific">Kingdonia uniflora</name>
    <dbReference type="NCBI Taxonomy" id="39325"/>
    <lineage>
        <taxon>Eukaryota</taxon>
        <taxon>Viridiplantae</taxon>
        <taxon>Streptophyta</taxon>
        <taxon>Embryophyta</taxon>
        <taxon>Tracheophyta</taxon>
        <taxon>Spermatophyta</taxon>
        <taxon>Magnoliopsida</taxon>
        <taxon>Ranunculales</taxon>
        <taxon>Circaeasteraceae</taxon>
        <taxon>Kingdonia</taxon>
    </lineage>
</organism>
<sequence length="450" mass="51555">MNHLLKLRTSSGFKWVSLILHENLLKPSTTQFLDWFKSPHFVKTPSFCTSSGLDVIKTQNLEEISKASRPNLAQKRNSWILPLVQTAMLEYFHNTRNLPFLDAEHMSKNSPCYLDKVIKKVGDDQDISKSLVKYFRYHPLNEFEPFFESVGLNPSAFRKLLPCNLLYLYDDEVLMRNYNVLCEYGFARGNLGKIYMEAMDIFRWGDGVLLSKLKAYEEMGLIRTSVIKVVGCTPSILAGGEIGDAVAVLKALTSLGFDDNWIEGCFSEISTRQDRNLLEEFVPLPKSDEFQRSRAEKTKFLLNMGFTKDSVEMETMFKAVQGIGGELEERFECYIKAGLSRKVASQIVTRFPKFLNLSKQVIEEKLDFLVNGLGYPSTLESFPAYITFALLRVKQRFSMLNWLKAKRKKNGVAEPKLHISTIIATSEKQFVETYVKCNPNGLEIWEKLKN</sequence>
<keyword evidence="2" id="KW-0806">Transcription termination</keyword>
<keyword evidence="5" id="KW-1185">Reference proteome</keyword>
<keyword evidence="2" id="KW-0805">Transcription regulation</keyword>
<dbReference type="InterPro" id="IPR038538">
    <property type="entry name" value="MTERF_sf"/>
</dbReference>
<dbReference type="GO" id="GO:0006353">
    <property type="term" value="P:DNA-templated transcription termination"/>
    <property type="evidence" value="ECO:0007669"/>
    <property type="project" value="UniProtKB-KW"/>
</dbReference>
<dbReference type="InterPro" id="IPR003690">
    <property type="entry name" value="MTERF"/>
</dbReference>
<evidence type="ECO:0000256" key="2">
    <source>
        <dbReference type="ARBA" id="ARBA00022472"/>
    </source>
</evidence>
<comment type="similarity">
    <text evidence="1">Belongs to the mTERF family.</text>
</comment>
<name>A0A7J7MMZ4_9MAGN</name>
<dbReference type="PANTHER" id="PTHR13068:SF113">
    <property type="entry name" value="TRANSCRIPTION TERMINATION FACTOR MTEF18, MITOCHONDRIAL"/>
    <property type="match status" value="1"/>
</dbReference>
<accession>A0A7J7MMZ4</accession>
<evidence type="ECO:0000313" key="4">
    <source>
        <dbReference type="EMBL" id="KAF6156241.1"/>
    </source>
</evidence>
<dbReference type="OrthoDB" id="764594at2759"/>
<dbReference type="EMBL" id="JACGCM010001363">
    <property type="protein sequence ID" value="KAF6156241.1"/>
    <property type="molecule type" value="Genomic_DNA"/>
</dbReference>
<dbReference type="SMART" id="SM00733">
    <property type="entry name" value="Mterf"/>
    <property type="match status" value="2"/>
</dbReference>
<keyword evidence="2" id="KW-0804">Transcription</keyword>
<gene>
    <name evidence="4" type="ORF">GIB67_030244</name>
</gene>